<keyword evidence="1" id="KW-0472">Membrane</keyword>
<keyword evidence="1" id="KW-0812">Transmembrane</keyword>
<dbReference type="Proteomes" id="UP000295733">
    <property type="component" value="Unassembled WGS sequence"/>
</dbReference>
<feature type="transmembrane region" description="Helical" evidence="1">
    <location>
        <begin position="21"/>
        <end position="42"/>
    </location>
</feature>
<comment type="caution">
    <text evidence="2">The sequence shown here is derived from an EMBL/GenBank/DDBJ whole genome shotgun (WGS) entry which is preliminary data.</text>
</comment>
<dbReference type="OrthoDB" id="7876207at2"/>
<dbReference type="RefSeq" id="WP_132603174.1">
    <property type="nucleotide sequence ID" value="NZ_NRRP01000015.1"/>
</dbReference>
<reference evidence="2 3" key="1">
    <citation type="submission" date="2019-03" db="EMBL/GenBank/DDBJ databases">
        <title>Genomic Encyclopedia of Type Strains, Phase IV (KMG-IV): sequencing the most valuable type-strain genomes for metagenomic binning, comparative biology and taxonomic classification.</title>
        <authorList>
            <person name="Goeker M."/>
        </authorList>
    </citation>
    <scope>NUCLEOTIDE SEQUENCE [LARGE SCALE GENOMIC DNA]</scope>
    <source>
        <strain evidence="2 3">DSM 2781</strain>
    </source>
</reference>
<keyword evidence="1" id="KW-1133">Transmembrane helix</keyword>
<name>A0A4R2NLH9_RHOAD</name>
<dbReference type="EMBL" id="SLXL01000006">
    <property type="protein sequence ID" value="TCP22469.1"/>
    <property type="molecule type" value="Genomic_DNA"/>
</dbReference>
<proteinExistence type="predicted"/>
<keyword evidence="3" id="KW-1185">Reference proteome</keyword>
<organism evidence="2 3">
    <name type="scientific">Rhodovulum adriaticum</name>
    <name type="common">Rhodopseudomonas adriatica</name>
    <dbReference type="NCBI Taxonomy" id="35804"/>
    <lineage>
        <taxon>Bacteria</taxon>
        <taxon>Pseudomonadati</taxon>
        <taxon>Pseudomonadota</taxon>
        <taxon>Alphaproteobacteria</taxon>
        <taxon>Rhodobacterales</taxon>
        <taxon>Paracoccaceae</taxon>
        <taxon>Rhodovulum</taxon>
    </lineage>
</organism>
<accession>A0A4R2NLH9</accession>
<evidence type="ECO:0000313" key="3">
    <source>
        <dbReference type="Proteomes" id="UP000295733"/>
    </source>
</evidence>
<evidence type="ECO:0008006" key="4">
    <source>
        <dbReference type="Google" id="ProtNLM"/>
    </source>
</evidence>
<gene>
    <name evidence="2" type="ORF">EV656_10655</name>
</gene>
<evidence type="ECO:0000256" key="1">
    <source>
        <dbReference type="SAM" id="Phobius"/>
    </source>
</evidence>
<dbReference type="AlphaFoldDB" id="A0A4R2NLH9"/>
<sequence length="195" mass="21904">MMHAIFTRLRHFRESTRGSMSAELAIVLPLLMGWIGTSLVLFDGYYQRVVAQKAAYTLSDLLSREMDGPIGPDYIDGMGNVFAFLTEAEAGQSEIRVSMVYCIEHCAADDPERRLGIDWSYSTDSARPALIESDLNDDYLDVIPIAAQSDRQIVVESFLDFEPMLDVGLKDDIVVEVMVVTRPRFTGQLLWNWGA</sequence>
<protein>
    <recommendedName>
        <fullName evidence="4">TadE-like protein</fullName>
    </recommendedName>
</protein>
<evidence type="ECO:0000313" key="2">
    <source>
        <dbReference type="EMBL" id="TCP22469.1"/>
    </source>
</evidence>